<evidence type="ECO:0000256" key="8">
    <source>
        <dbReference type="ARBA" id="ARBA00022553"/>
    </source>
</evidence>
<dbReference type="SUPFAM" id="SSF56112">
    <property type="entry name" value="Protein kinase-like (PK-like)"/>
    <property type="match status" value="1"/>
</dbReference>
<reference evidence="27" key="1">
    <citation type="submission" date="2021-01" db="UniProtKB">
        <authorList>
            <consortium name="EnsemblPlants"/>
        </authorList>
    </citation>
    <scope>IDENTIFICATION</scope>
</reference>
<dbReference type="PANTHER" id="PTHR48056:SF18">
    <property type="entry name" value="NON-SPECIFIC SERINE_THREONINE PROTEIN KINASE"/>
    <property type="match status" value="1"/>
</dbReference>
<dbReference type="EnsemblPlants" id="Kaladp0048s0515.1.v1.1">
    <property type="protein sequence ID" value="Kaladp0048s0515.1.v1.1.CDS.1"/>
    <property type="gene ID" value="Kaladp0048s0515.v1.1"/>
</dbReference>
<comment type="catalytic activity">
    <reaction evidence="22">
        <text>L-seryl-[protein] + ATP = O-phospho-L-seryl-[protein] + ADP + H(+)</text>
        <dbReference type="Rhea" id="RHEA:17989"/>
        <dbReference type="Rhea" id="RHEA-COMP:9863"/>
        <dbReference type="Rhea" id="RHEA-COMP:11604"/>
        <dbReference type="ChEBI" id="CHEBI:15378"/>
        <dbReference type="ChEBI" id="CHEBI:29999"/>
        <dbReference type="ChEBI" id="CHEBI:30616"/>
        <dbReference type="ChEBI" id="CHEBI:83421"/>
        <dbReference type="ChEBI" id="CHEBI:456216"/>
        <dbReference type="EC" id="2.7.11.1"/>
    </reaction>
</comment>
<evidence type="ECO:0000256" key="18">
    <source>
        <dbReference type="ARBA" id="ARBA00023136"/>
    </source>
</evidence>
<dbReference type="SMART" id="SM00220">
    <property type="entry name" value="S_TKc"/>
    <property type="match status" value="1"/>
</dbReference>
<evidence type="ECO:0000313" key="28">
    <source>
        <dbReference type="Proteomes" id="UP000594263"/>
    </source>
</evidence>
<dbReference type="SUPFAM" id="SSF52047">
    <property type="entry name" value="RNI-like"/>
    <property type="match status" value="1"/>
</dbReference>
<dbReference type="Gene3D" id="3.30.200.20">
    <property type="entry name" value="Phosphorylase Kinase, domain 1"/>
    <property type="match status" value="1"/>
</dbReference>
<evidence type="ECO:0000256" key="23">
    <source>
        <dbReference type="PROSITE-ProRule" id="PRU10141"/>
    </source>
</evidence>
<dbReference type="FunFam" id="3.80.10.10:FF:000041">
    <property type="entry name" value="LRR receptor-like serine/threonine-protein kinase ERECTA"/>
    <property type="match status" value="1"/>
</dbReference>
<evidence type="ECO:0000256" key="7">
    <source>
        <dbReference type="ARBA" id="ARBA00022527"/>
    </source>
</evidence>
<evidence type="ECO:0000256" key="6">
    <source>
        <dbReference type="ARBA" id="ARBA00022475"/>
    </source>
</evidence>
<evidence type="ECO:0000313" key="27">
    <source>
        <dbReference type="EnsemblPlants" id="Kaladp0048s0515.1.v1.1.CDS.1"/>
    </source>
</evidence>
<dbReference type="PROSITE" id="PS00108">
    <property type="entry name" value="PROTEIN_KINASE_ST"/>
    <property type="match status" value="1"/>
</dbReference>
<dbReference type="Gramene" id="Kaladp0048s0515.1.v1.1">
    <property type="protein sequence ID" value="Kaladp0048s0515.1.v1.1.CDS.1"/>
    <property type="gene ID" value="Kaladp0048s0515.v1.1"/>
</dbReference>
<dbReference type="InterPro" id="IPR008271">
    <property type="entry name" value="Ser/Thr_kinase_AS"/>
</dbReference>
<dbReference type="Gene3D" id="3.80.10.10">
    <property type="entry name" value="Ribonuclease Inhibitor"/>
    <property type="match status" value="2"/>
</dbReference>
<dbReference type="InterPro" id="IPR000719">
    <property type="entry name" value="Prot_kinase_dom"/>
</dbReference>
<dbReference type="Pfam" id="PF08263">
    <property type="entry name" value="LRRNT_2"/>
    <property type="match status" value="1"/>
</dbReference>
<comment type="similarity">
    <text evidence="3">Belongs to the protein kinase superfamily. Ser/Thr protein kinase family.</text>
</comment>
<keyword evidence="8" id="KW-0597">Phosphoprotein</keyword>
<keyword evidence="9" id="KW-0433">Leucine-rich repeat</keyword>
<evidence type="ECO:0000256" key="1">
    <source>
        <dbReference type="ARBA" id="ARBA00004236"/>
    </source>
</evidence>
<dbReference type="FunFam" id="1.10.510.10:FF:000309">
    <property type="entry name" value="Leucine-rich repeat receptor-like protein kinase"/>
    <property type="match status" value="1"/>
</dbReference>
<dbReference type="SMART" id="SM00369">
    <property type="entry name" value="LRR_TYP"/>
    <property type="match status" value="8"/>
</dbReference>
<accession>A0A7N0TYP5</accession>
<dbReference type="InterPro" id="IPR017441">
    <property type="entry name" value="Protein_kinase_ATP_BS"/>
</dbReference>
<dbReference type="Gene3D" id="1.10.510.10">
    <property type="entry name" value="Transferase(Phosphotransferase) domain 1"/>
    <property type="match status" value="1"/>
</dbReference>
<keyword evidence="17 24" id="KW-1133">Transmembrane helix</keyword>
<dbReference type="FunFam" id="3.80.10.10:FF:000213">
    <property type="entry name" value="Tyrosine-sulfated glycopeptide receptor 1"/>
    <property type="match status" value="1"/>
</dbReference>
<keyword evidence="19" id="KW-0675">Receptor</keyword>
<dbReference type="InterPro" id="IPR050647">
    <property type="entry name" value="Plant_LRR-RLKs"/>
</dbReference>
<dbReference type="OMA" id="AFWIFSK"/>
<evidence type="ECO:0000256" key="11">
    <source>
        <dbReference type="ARBA" id="ARBA00022692"/>
    </source>
</evidence>
<dbReference type="PROSITE" id="PS50011">
    <property type="entry name" value="PROTEIN_KINASE_DOM"/>
    <property type="match status" value="1"/>
</dbReference>
<evidence type="ECO:0000256" key="21">
    <source>
        <dbReference type="ARBA" id="ARBA00047899"/>
    </source>
</evidence>
<evidence type="ECO:0000256" key="16">
    <source>
        <dbReference type="ARBA" id="ARBA00022840"/>
    </source>
</evidence>
<evidence type="ECO:0000256" key="10">
    <source>
        <dbReference type="ARBA" id="ARBA00022679"/>
    </source>
</evidence>
<keyword evidence="20" id="KW-0325">Glycoprotein</keyword>
<evidence type="ECO:0000259" key="26">
    <source>
        <dbReference type="PROSITE" id="PS50011"/>
    </source>
</evidence>
<evidence type="ECO:0000256" key="19">
    <source>
        <dbReference type="ARBA" id="ARBA00023170"/>
    </source>
</evidence>
<dbReference type="Pfam" id="PF00069">
    <property type="entry name" value="Pkinase"/>
    <property type="match status" value="1"/>
</dbReference>
<feature type="transmembrane region" description="Helical" evidence="24">
    <location>
        <begin position="694"/>
        <end position="718"/>
    </location>
</feature>
<comment type="similarity">
    <text evidence="4">Belongs to the RLP family.</text>
</comment>
<organism evidence="27 28">
    <name type="scientific">Kalanchoe fedtschenkoi</name>
    <name type="common">Lavender scallops</name>
    <name type="synonym">South American air plant</name>
    <dbReference type="NCBI Taxonomy" id="63787"/>
    <lineage>
        <taxon>Eukaryota</taxon>
        <taxon>Viridiplantae</taxon>
        <taxon>Streptophyta</taxon>
        <taxon>Embryophyta</taxon>
        <taxon>Tracheophyta</taxon>
        <taxon>Spermatophyta</taxon>
        <taxon>Magnoliopsida</taxon>
        <taxon>eudicotyledons</taxon>
        <taxon>Gunneridae</taxon>
        <taxon>Pentapetalae</taxon>
        <taxon>Saxifragales</taxon>
        <taxon>Crassulaceae</taxon>
        <taxon>Kalanchoe</taxon>
    </lineage>
</organism>
<dbReference type="SUPFAM" id="SSF52058">
    <property type="entry name" value="L domain-like"/>
    <property type="match status" value="2"/>
</dbReference>
<dbReference type="InterPro" id="IPR032675">
    <property type="entry name" value="LRR_dom_sf"/>
</dbReference>
<comment type="subcellular location">
    <subcellularLocation>
        <location evidence="1">Cell membrane</location>
    </subcellularLocation>
    <subcellularLocation>
        <location evidence="2">Membrane</location>
        <topology evidence="2">Single-pass type I membrane protein</topology>
    </subcellularLocation>
</comment>
<evidence type="ECO:0000256" key="14">
    <source>
        <dbReference type="ARBA" id="ARBA00022741"/>
    </source>
</evidence>
<dbReference type="Proteomes" id="UP000594263">
    <property type="component" value="Unplaced"/>
</dbReference>
<keyword evidence="11 24" id="KW-0812">Transmembrane</keyword>
<keyword evidence="14 23" id="KW-0547">Nucleotide-binding</keyword>
<dbReference type="FunFam" id="3.80.10.10:FF:000062">
    <property type="entry name" value="protein STRUBBELIG-RECEPTOR FAMILY 3"/>
    <property type="match status" value="1"/>
</dbReference>
<evidence type="ECO:0000256" key="9">
    <source>
        <dbReference type="ARBA" id="ARBA00022614"/>
    </source>
</evidence>
<evidence type="ECO:0000256" key="3">
    <source>
        <dbReference type="ARBA" id="ARBA00008684"/>
    </source>
</evidence>
<evidence type="ECO:0000256" key="15">
    <source>
        <dbReference type="ARBA" id="ARBA00022777"/>
    </source>
</evidence>
<dbReference type="FunFam" id="3.30.200.20:FF:000309">
    <property type="entry name" value="Leucine-rich repeat receptor protein kinase MSP1"/>
    <property type="match status" value="1"/>
</dbReference>
<dbReference type="EC" id="2.7.11.1" evidence="5"/>
<evidence type="ECO:0000256" key="25">
    <source>
        <dbReference type="SAM" id="SignalP"/>
    </source>
</evidence>
<keyword evidence="7" id="KW-0723">Serine/threonine-protein kinase</keyword>
<keyword evidence="18 24" id="KW-0472">Membrane</keyword>
<feature type="signal peptide" evidence="25">
    <location>
        <begin position="1"/>
        <end position="32"/>
    </location>
</feature>
<evidence type="ECO:0000256" key="17">
    <source>
        <dbReference type="ARBA" id="ARBA00022989"/>
    </source>
</evidence>
<protein>
    <recommendedName>
        <fullName evidence="5">non-specific serine/threonine protein kinase</fullName>
        <ecNumber evidence="5">2.7.11.1</ecNumber>
    </recommendedName>
</protein>
<dbReference type="PROSITE" id="PS51450">
    <property type="entry name" value="LRR"/>
    <property type="match status" value="1"/>
</dbReference>
<keyword evidence="12 25" id="KW-0732">Signal</keyword>
<evidence type="ECO:0000256" key="13">
    <source>
        <dbReference type="ARBA" id="ARBA00022737"/>
    </source>
</evidence>
<dbReference type="GO" id="GO:0005524">
    <property type="term" value="F:ATP binding"/>
    <property type="evidence" value="ECO:0007669"/>
    <property type="project" value="UniProtKB-UniRule"/>
</dbReference>
<name>A0A7N0TYP5_KALFE</name>
<dbReference type="Pfam" id="PF00560">
    <property type="entry name" value="LRR_1"/>
    <property type="match status" value="6"/>
</dbReference>
<dbReference type="InterPro" id="IPR013210">
    <property type="entry name" value="LRR_N_plant-typ"/>
</dbReference>
<keyword evidence="16 23" id="KW-0067">ATP-binding</keyword>
<feature type="chain" id="PRO_5029833861" description="non-specific serine/threonine protein kinase" evidence="25">
    <location>
        <begin position="33"/>
        <end position="1056"/>
    </location>
</feature>
<evidence type="ECO:0000256" key="5">
    <source>
        <dbReference type="ARBA" id="ARBA00012513"/>
    </source>
</evidence>
<evidence type="ECO:0000256" key="2">
    <source>
        <dbReference type="ARBA" id="ARBA00004479"/>
    </source>
</evidence>
<dbReference type="InterPro" id="IPR001611">
    <property type="entry name" value="Leu-rich_rpt"/>
</dbReference>
<dbReference type="AlphaFoldDB" id="A0A7N0TYP5"/>
<dbReference type="InterPro" id="IPR003591">
    <property type="entry name" value="Leu-rich_rpt_typical-subtyp"/>
</dbReference>
<evidence type="ECO:0000256" key="4">
    <source>
        <dbReference type="ARBA" id="ARBA00009592"/>
    </source>
</evidence>
<dbReference type="Pfam" id="PF13855">
    <property type="entry name" value="LRR_8"/>
    <property type="match status" value="1"/>
</dbReference>
<dbReference type="GO" id="GO:0005886">
    <property type="term" value="C:plasma membrane"/>
    <property type="evidence" value="ECO:0007669"/>
    <property type="project" value="UniProtKB-SubCell"/>
</dbReference>
<evidence type="ECO:0000256" key="20">
    <source>
        <dbReference type="ARBA" id="ARBA00023180"/>
    </source>
</evidence>
<sequence>MPAEENNSIPLIPRFAVVTILLLFFLFRCSSACRDDDRSSLLQLQADFGAKLNWSGGGGSDCCKWSGVACDASGGIVSLDLSRLGLRGAMSRAVGSLTSLKYLNLSVNLLTGELDGLIFASLASLDVLDLSFNGFEGELPPSIFAAAGIRSVNLSSNRLSGEVNASIFRAGMSLVSLDLGYNSFSGVLPSGVCVEYMELIETLDFSNNNFSGEIGRGFGECLKLEVLRLGNNLLTGLIPVDLYSAASLMELSMPGNSLIGGISDEIVRLGSLRILELSLNGLNGSLPEGIGKLLNLEQLLIDDNQFSGSLPASLMECVKLSKLNLRNNRFAGDMSGMDFSKLVSLSTMDLGDNNFTGEIPVSIYSCKTLTAIRLANNSLRGEIASGIMQLRSLSFFSVSLNNLSNIGGAISSLLGCKNLSTLIISKNFMNEALPDGDSVDLGSNGFQSLQVLGLGACQLTGSFPSWIAKLSKLRVLDLSVNQIEGVIPGFVGSLPSLFYLDLSLNRMSGEFPIELTLLPTLTSEIQGGNTSKSYLELPMFVLPNKGTNQQFYNQLVSLPPAIYLSNNSFNGTIPVEIGRLRNLHVLDLSRNNFSGSIPQELSNLTDLERLDLSSNNLSGQIPQSLNSLTFLSFFNVSDNDLEGQIPSGVQLDTFPSTSFQGNPKLCGKILNRTCQSNKPGSVGSGRRRSLNKRLFLGFMLGIFSIGFILTSLALWLIWRRKFLPKMEVGSVNLDTVSCNSYETASDTSLVMLFRSNANDVKDLTIADILKATDNFNQANIVGCGGFGLVYKATLSDGKKLAVKKLSGEMGLMEREFKAEVEVLSTARHKNLVALQGYCIHNGVRLLMYSYMENGSLDYWLHEKTDGPSRLDWPTRLKILQGASLGLAYMHHTCVPQIVHRDIKCSNILLDEKFEAYLADFGLSRLILPHHTHVTTELVGTLGYIPPEYGQAWIATLRGDVYSFGVVMLELLTGRRPFEVSLPRSSRELVPWVNQMISEGNQHKLFDTHMHDKGHEEQLLTVLEAACLCVNQNQFKRPTIKEVVDCLRNVHSRRKFE</sequence>
<comment type="catalytic activity">
    <reaction evidence="21">
        <text>L-threonyl-[protein] + ATP = O-phospho-L-threonyl-[protein] + ADP + H(+)</text>
        <dbReference type="Rhea" id="RHEA:46608"/>
        <dbReference type="Rhea" id="RHEA-COMP:11060"/>
        <dbReference type="Rhea" id="RHEA-COMP:11605"/>
        <dbReference type="ChEBI" id="CHEBI:15378"/>
        <dbReference type="ChEBI" id="CHEBI:30013"/>
        <dbReference type="ChEBI" id="CHEBI:30616"/>
        <dbReference type="ChEBI" id="CHEBI:61977"/>
        <dbReference type="ChEBI" id="CHEBI:456216"/>
        <dbReference type="EC" id="2.7.11.1"/>
    </reaction>
</comment>
<evidence type="ECO:0000256" key="24">
    <source>
        <dbReference type="SAM" id="Phobius"/>
    </source>
</evidence>
<dbReference type="GO" id="GO:0004674">
    <property type="term" value="F:protein serine/threonine kinase activity"/>
    <property type="evidence" value="ECO:0007669"/>
    <property type="project" value="UniProtKB-KW"/>
</dbReference>
<proteinExistence type="inferred from homology"/>
<keyword evidence="13" id="KW-0677">Repeat</keyword>
<dbReference type="InterPro" id="IPR011009">
    <property type="entry name" value="Kinase-like_dom_sf"/>
</dbReference>
<dbReference type="PROSITE" id="PS00107">
    <property type="entry name" value="PROTEIN_KINASE_ATP"/>
    <property type="match status" value="1"/>
</dbReference>
<evidence type="ECO:0000256" key="22">
    <source>
        <dbReference type="ARBA" id="ARBA00048679"/>
    </source>
</evidence>
<feature type="binding site" evidence="23">
    <location>
        <position position="804"/>
    </location>
    <ligand>
        <name>ATP</name>
        <dbReference type="ChEBI" id="CHEBI:30616"/>
    </ligand>
</feature>
<keyword evidence="15" id="KW-0418">Kinase</keyword>
<keyword evidence="6" id="KW-1003">Cell membrane</keyword>
<keyword evidence="10" id="KW-0808">Transferase</keyword>
<keyword evidence="28" id="KW-1185">Reference proteome</keyword>
<feature type="domain" description="Protein kinase" evidence="26">
    <location>
        <begin position="775"/>
        <end position="1053"/>
    </location>
</feature>
<dbReference type="GO" id="GO:0033612">
    <property type="term" value="F:receptor serine/threonine kinase binding"/>
    <property type="evidence" value="ECO:0007669"/>
    <property type="project" value="TreeGrafter"/>
</dbReference>
<dbReference type="PANTHER" id="PTHR48056">
    <property type="entry name" value="LRR RECEPTOR-LIKE SERINE/THREONINE-PROTEIN KINASE-RELATED"/>
    <property type="match status" value="1"/>
</dbReference>
<evidence type="ECO:0000256" key="12">
    <source>
        <dbReference type="ARBA" id="ARBA00022729"/>
    </source>
</evidence>